<dbReference type="VEuPathDB" id="FungiDB:MMYC01_209926"/>
<dbReference type="Proteomes" id="UP000078237">
    <property type="component" value="Unassembled WGS sequence"/>
</dbReference>
<proteinExistence type="predicted"/>
<keyword evidence="2" id="KW-1185">Reference proteome</keyword>
<dbReference type="AlphaFoldDB" id="A0A175VP44"/>
<evidence type="ECO:0000313" key="2">
    <source>
        <dbReference type="Proteomes" id="UP000078237"/>
    </source>
</evidence>
<evidence type="ECO:0000313" key="1">
    <source>
        <dbReference type="EMBL" id="KXX73268.1"/>
    </source>
</evidence>
<sequence>MGKRGGEMRSNRQESARWCRGTAADNGMMSMFYRLYEITKQTRIALREFGCEENGDLHVNPNRMYI</sequence>
<organism evidence="1 2">
    <name type="scientific">Madurella mycetomatis</name>
    <dbReference type="NCBI Taxonomy" id="100816"/>
    <lineage>
        <taxon>Eukaryota</taxon>
        <taxon>Fungi</taxon>
        <taxon>Dikarya</taxon>
        <taxon>Ascomycota</taxon>
        <taxon>Pezizomycotina</taxon>
        <taxon>Sordariomycetes</taxon>
        <taxon>Sordariomycetidae</taxon>
        <taxon>Sordariales</taxon>
        <taxon>Sordariales incertae sedis</taxon>
        <taxon>Madurella</taxon>
    </lineage>
</organism>
<dbReference type="EMBL" id="LCTW02000503">
    <property type="protein sequence ID" value="KXX73268.1"/>
    <property type="molecule type" value="Genomic_DNA"/>
</dbReference>
<name>A0A175VP44_9PEZI</name>
<reference evidence="1 2" key="1">
    <citation type="journal article" date="2016" name="Genome Announc.">
        <title>Genome Sequence of Madurella mycetomatis mm55, Isolated from a Human Mycetoma Case in Sudan.</title>
        <authorList>
            <person name="Smit S."/>
            <person name="Derks M.F."/>
            <person name="Bervoets S."/>
            <person name="Fahal A."/>
            <person name="van Leeuwen W."/>
            <person name="van Belkum A."/>
            <person name="van de Sande W.W."/>
        </authorList>
    </citation>
    <scope>NUCLEOTIDE SEQUENCE [LARGE SCALE GENOMIC DNA]</scope>
    <source>
        <strain evidence="2">mm55</strain>
    </source>
</reference>
<comment type="caution">
    <text evidence="1">The sequence shown here is derived from an EMBL/GenBank/DDBJ whole genome shotgun (WGS) entry which is preliminary data.</text>
</comment>
<protein>
    <submittedName>
        <fullName evidence="1">Uncharacterized protein</fullName>
    </submittedName>
</protein>
<accession>A0A175VP44</accession>
<gene>
    <name evidence="1" type="ORF">MMYC01_209926</name>
</gene>